<evidence type="ECO:0000259" key="7">
    <source>
        <dbReference type="Pfam" id="PF08281"/>
    </source>
</evidence>
<dbReference type="InterPro" id="IPR013325">
    <property type="entry name" value="RNA_pol_sigma_r2"/>
</dbReference>
<dbReference type="SUPFAM" id="SSF88659">
    <property type="entry name" value="Sigma3 and sigma4 domains of RNA polymerase sigma factors"/>
    <property type="match status" value="1"/>
</dbReference>
<dbReference type="InterPro" id="IPR007627">
    <property type="entry name" value="RNA_pol_sigma70_r2"/>
</dbReference>
<keyword evidence="3" id="KW-0731">Sigma factor</keyword>
<evidence type="ECO:0000259" key="6">
    <source>
        <dbReference type="Pfam" id="PF04542"/>
    </source>
</evidence>
<feature type="domain" description="RNA polymerase sigma-70 region 2" evidence="6">
    <location>
        <begin position="52"/>
        <end position="118"/>
    </location>
</feature>
<feature type="region of interest" description="Disordered" evidence="5">
    <location>
        <begin position="119"/>
        <end position="139"/>
    </location>
</feature>
<dbReference type="GO" id="GO:0016987">
    <property type="term" value="F:sigma factor activity"/>
    <property type="evidence" value="ECO:0007669"/>
    <property type="project" value="UniProtKB-KW"/>
</dbReference>
<dbReference type="Gene3D" id="1.10.10.10">
    <property type="entry name" value="Winged helix-like DNA-binding domain superfamily/Winged helix DNA-binding domain"/>
    <property type="match status" value="1"/>
</dbReference>
<dbReference type="InterPro" id="IPR013324">
    <property type="entry name" value="RNA_pol_sigma_r3/r4-like"/>
</dbReference>
<dbReference type="Proteomes" id="UP000598146">
    <property type="component" value="Unassembled WGS sequence"/>
</dbReference>
<keyword evidence="9" id="KW-1185">Reference proteome</keyword>
<keyword evidence="2" id="KW-0805">Transcription regulation</keyword>
<dbReference type="InterPro" id="IPR039425">
    <property type="entry name" value="RNA_pol_sigma-70-like"/>
</dbReference>
<dbReference type="InterPro" id="IPR014284">
    <property type="entry name" value="RNA_pol_sigma-70_dom"/>
</dbReference>
<dbReference type="InterPro" id="IPR036388">
    <property type="entry name" value="WH-like_DNA-bd_sf"/>
</dbReference>
<evidence type="ECO:0000256" key="1">
    <source>
        <dbReference type="ARBA" id="ARBA00010641"/>
    </source>
</evidence>
<accession>A0A931CDK2</accession>
<evidence type="ECO:0000256" key="3">
    <source>
        <dbReference type="ARBA" id="ARBA00023082"/>
    </source>
</evidence>
<evidence type="ECO:0000313" key="9">
    <source>
        <dbReference type="Proteomes" id="UP000598146"/>
    </source>
</evidence>
<proteinExistence type="inferred from homology"/>
<dbReference type="EMBL" id="JADQTO010000032">
    <property type="protein sequence ID" value="MBG0567935.1"/>
    <property type="molecule type" value="Genomic_DNA"/>
</dbReference>
<keyword evidence="4" id="KW-0804">Transcription</keyword>
<dbReference type="GO" id="GO:0006352">
    <property type="term" value="P:DNA-templated transcription initiation"/>
    <property type="evidence" value="ECO:0007669"/>
    <property type="project" value="InterPro"/>
</dbReference>
<dbReference type="CDD" id="cd06171">
    <property type="entry name" value="Sigma70_r4"/>
    <property type="match status" value="1"/>
</dbReference>
<feature type="region of interest" description="Disordered" evidence="5">
    <location>
        <begin position="207"/>
        <end position="246"/>
    </location>
</feature>
<dbReference type="NCBIfam" id="TIGR02937">
    <property type="entry name" value="sigma70-ECF"/>
    <property type="match status" value="1"/>
</dbReference>
<evidence type="ECO:0000256" key="4">
    <source>
        <dbReference type="ARBA" id="ARBA00023163"/>
    </source>
</evidence>
<protein>
    <submittedName>
        <fullName evidence="8">Sigma-70 family RNA polymerase sigma factor</fullName>
    </submittedName>
</protein>
<dbReference type="Pfam" id="PF04542">
    <property type="entry name" value="Sigma70_r2"/>
    <property type="match status" value="1"/>
</dbReference>
<comment type="caution">
    <text evidence="8">The sequence shown here is derived from an EMBL/GenBank/DDBJ whole genome shotgun (WGS) entry which is preliminary data.</text>
</comment>
<dbReference type="GO" id="GO:0003677">
    <property type="term" value="F:DNA binding"/>
    <property type="evidence" value="ECO:0007669"/>
    <property type="project" value="InterPro"/>
</dbReference>
<reference evidence="8" key="1">
    <citation type="submission" date="2020-11" db="EMBL/GenBank/DDBJ databases">
        <title>Isolation and identification of active actinomycetes.</title>
        <authorList>
            <person name="Sun X."/>
        </authorList>
    </citation>
    <scope>NUCLEOTIDE SEQUENCE</scope>
    <source>
        <strain evidence="8">NEAU-A11</strain>
    </source>
</reference>
<evidence type="ECO:0000256" key="5">
    <source>
        <dbReference type="SAM" id="MobiDB-lite"/>
    </source>
</evidence>
<organism evidence="8 9">
    <name type="scientific">Actinoplanes aureus</name>
    <dbReference type="NCBI Taxonomy" id="2792083"/>
    <lineage>
        <taxon>Bacteria</taxon>
        <taxon>Bacillati</taxon>
        <taxon>Actinomycetota</taxon>
        <taxon>Actinomycetes</taxon>
        <taxon>Micromonosporales</taxon>
        <taxon>Micromonosporaceae</taxon>
        <taxon>Actinoplanes</taxon>
    </lineage>
</organism>
<dbReference type="PANTHER" id="PTHR43133">
    <property type="entry name" value="RNA POLYMERASE ECF-TYPE SIGMA FACTO"/>
    <property type="match status" value="1"/>
</dbReference>
<comment type="similarity">
    <text evidence="1">Belongs to the sigma-70 factor family. ECF subfamily.</text>
</comment>
<evidence type="ECO:0000256" key="2">
    <source>
        <dbReference type="ARBA" id="ARBA00023015"/>
    </source>
</evidence>
<dbReference type="SUPFAM" id="SSF88946">
    <property type="entry name" value="Sigma2 domain of RNA polymerase sigma factors"/>
    <property type="match status" value="1"/>
</dbReference>
<dbReference type="PANTHER" id="PTHR43133:SF62">
    <property type="entry name" value="RNA POLYMERASE SIGMA FACTOR SIGZ"/>
    <property type="match status" value="1"/>
</dbReference>
<dbReference type="Gene3D" id="1.10.1740.10">
    <property type="match status" value="1"/>
</dbReference>
<sequence>MRLECCRGGVSALVQQRSTDKTAAERAEASDEDSRLRDRLVFGDEDAFDEVYERYSALVYTIAVRVTRDDRAAEDVAQEVFLAFWQRPFAFDPAKGSLRGWLAMIAHRRAVDLVRREEAHRRGTQDPQLSMAALGGGDPVGDQVSDADTTHRLRIALRTLPEPLHSAITLAYLHGRTYREVAKELGLPEGTAKSRLREALRRLTVALSSHTHGSGDVTDRTERHPAAPSSGLAGEGRKGTSRKAQP</sequence>
<name>A0A931CDK2_9ACTN</name>
<dbReference type="InterPro" id="IPR013249">
    <property type="entry name" value="RNA_pol_sigma70_r4_t2"/>
</dbReference>
<dbReference type="AlphaFoldDB" id="A0A931CDK2"/>
<gene>
    <name evidence="8" type="ORF">I4J89_41500</name>
</gene>
<feature type="domain" description="RNA polymerase sigma factor 70 region 4 type 2" evidence="7">
    <location>
        <begin position="154"/>
        <end position="203"/>
    </location>
</feature>
<evidence type="ECO:0000313" key="8">
    <source>
        <dbReference type="EMBL" id="MBG0567935.1"/>
    </source>
</evidence>
<dbReference type="Pfam" id="PF08281">
    <property type="entry name" value="Sigma70_r4_2"/>
    <property type="match status" value="1"/>
</dbReference>